<dbReference type="AlphaFoldDB" id="A0A194WRZ9"/>
<name>A0A194WRZ9_MOLSC</name>
<proteinExistence type="predicted"/>
<dbReference type="InParanoid" id="A0A194WRZ9"/>
<reference evidence="1 2" key="1">
    <citation type="submission" date="2015-10" db="EMBL/GenBank/DDBJ databases">
        <title>Full genome of DAOMC 229536 Phialocephala scopiformis, a fungal endophyte of spruce producing the potent anti-insectan compound rugulosin.</title>
        <authorList>
            <consortium name="DOE Joint Genome Institute"/>
            <person name="Walker A.K."/>
            <person name="Frasz S.L."/>
            <person name="Seifert K.A."/>
            <person name="Miller J.D."/>
            <person name="Mondo S.J."/>
            <person name="Labutti K."/>
            <person name="Lipzen A."/>
            <person name="Dockter R."/>
            <person name="Kennedy M."/>
            <person name="Grigoriev I.V."/>
            <person name="Spatafora J.W."/>
        </authorList>
    </citation>
    <scope>NUCLEOTIDE SEQUENCE [LARGE SCALE GENOMIC DNA]</scope>
    <source>
        <strain evidence="1 2">CBS 120377</strain>
    </source>
</reference>
<dbReference type="Proteomes" id="UP000070700">
    <property type="component" value="Unassembled WGS sequence"/>
</dbReference>
<gene>
    <name evidence="1" type="ORF">LY89DRAFT_759616</name>
</gene>
<sequence length="353" mass="39778">MFEVIEQARHGRELDEHNALLTAAAEAYHADNLSQAEFSEIDKGCVALEKHYGKHKLQAKARRLARALAGDCVEHNADARAINELARSPSLPPQMVDKSNIGFLQEYYCGLRMIGIFERLEQHSRPCASFLPNGSSKKLAACASQPLSLHLNNLYSRHCYFKETLITMSTSFHEALHELDTKREKELQEFKNGLEARNAFPHHDQEIAEEQRSFDEVWTTYLAGNMTDTAIGEEITKSEEKMKSLLEKKREIEDETYAEILAEIEAIGARYEQEYRNLCLRFGVLAKLTLKAGGGFVGFLNGKRMSSLISIDQRFGNFYGFGAGIWVHGHDGLLDGFNGKKSSFGSSRAYFVI</sequence>
<dbReference type="KEGG" id="psco:LY89DRAFT_759616"/>
<evidence type="ECO:0000313" key="2">
    <source>
        <dbReference type="Proteomes" id="UP000070700"/>
    </source>
</evidence>
<protein>
    <submittedName>
        <fullName evidence="1">Uncharacterized protein</fullName>
    </submittedName>
</protein>
<dbReference type="EMBL" id="KQ947428">
    <property type="protein sequence ID" value="KUJ10751.1"/>
    <property type="molecule type" value="Genomic_DNA"/>
</dbReference>
<dbReference type="RefSeq" id="XP_018065106.1">
    <property type="nucleotide sequence ID" value="XM_018221469.1"/>
</dbReference>
<organism evidence="1 2">
    <name type="scientific">Mollisia scopiformis</name>
    <name type="common">Conifer needle endophyte fungus</name>
    <name type="synonym">Phialocephala scopiformis</name>
    <dbReference type="NCBI Taxonomy" id="149040"/>
    <lineage>
        <taxon>Eukaryota</taxon>
        <taxon>Fungi</taxon>
        <taxon>Dikarya</taxon>
        <taxon>Ascomycota</taxon>
        <taxon>Pezizomycotina</taxon>
        <taxon>Leotiomycetes</taxon>
        <taxon>Helotiales</taxon>
        <taxon>Mollisiaceae</taxon>
        <taxon>Mollisia</taxon>
    </lineage>
</organism>
<evidence type="ECO:0000313" key="1">
    <source>
        <dbReference type="EMBL" id="KUJ10751.1"/>
    </source>
</evidence>
<keyword evidence="2" id="KW-1185">Reference proteome</keyword>
<dbReference type="GeneID" id="28831195"/>
<accession>A0A194WRZ9</accession>